<feature type="domain" description="RRM" evidence="8">
    <location>
        <begin position="278"/>
        <end position="353"/>
    </location>
</feature>
<dbReference type="InterPro" id="IPR051945">
    <property type="entry name" value="RRM_MRD1_RNA_proc_ribogen"/>
</dbReference>
<evidence type="ECO:0000256" key="6">
    <source>
        <dbReference type="PROSITE-ProRule" id="PRU00176"/>
    </source>
</evidence>
<dbReference type="SUPFAM" id="SSF54928">
    <property type="entry name" value="RNA-binding domain, RBD"/>
    <property type="match status" value="5"/>
</dbReference>
<dbReference type="CDD" id="cd12569">
    <property type="entry name" value="RRM4_RBM19"/>
    <property type="match status" value="1"/>
</dbReference>
<comment type="subcellular location">
    <subcellularLocation>
        <location evidence="1">Nucleus</location>
    </subcellularLocation>
</comment>
<organism evidence="9 10">
    <name type="scientific">Phocoena sinus</name>
    <name type="common">Vaquita</name>
    <dbReference type="NCBI Taxonomy" id="42100"/>
    <lineage>
        <taxon>Eukaryota</taxon>
        <taxon>Metazoa</taxon>
        <taxon>Chordata</taxon>
        <taxon>Craniata</taxon>
        <taxon>Vertebrata</taxon>
        <taxon>Euteleostomi</taxon>
        <taxon>Mammalia</taxon>
        <taxon>Eutheria</taxon>
        <taxon>Laurasiatheria</taxon>
        <taxon>Artiodactyla</taxon>
        <taxon>Whippomorpha</taxon>
        <taxon>Cetacea</taxon>
        <taxon>Odontoceti</taxon>
        <taxon>Phocoenidae</taxon>
        <taxon>Phocoena</taxon>
    </lineage>
</organism>
<gene>
    <name evidence="9" type="primary">RBM19</name>
</gene>
<comment type="similarity">
    <text evidence="2">Belongs to the RRM MRD1 family.</text>
</comment>
<feature type="region of interest" description="Disordered" evidence="7">
    <location>
        <begin position="79"/>
        <end position="107"/>
    </location>
</feature>
<dbReference type="InterPro" id="IPR034419">
    <property type="entry name" value="RBM19_RRM3"/>
</dbReference>
<feature type="domain" description="RRM" evidence="8">
    <location>
        <begin position="809"/>
        <end position="889"/>
    </location>
</feature>
<evidence type="ECO:0000256" key="7">
    <source>
        <dbReference type="SAM" id="MobiDB-lite"/>
    </source>
</evidence>
<reference evidence="9" key="1">
    <citation type="submission" date="2019-08" db="EMBL/GenBank/DDBJ databases">
        <title>Phocoena sinus (Vaquita) genome, mPhoSin1, primary haplotype.</title>
        <authorList>
            <person name="Morin P."/>
            <person name="Mountcastle J."/>
            <person name="Fungtammasan C."/>
            <person name="Rhie A."/>
            <person name="Rojas-Bracho L."/>
            <person name="Smith C.R."/>
            <person name="Taylor B.L."/>
            <person name="Gulland F.M.D."/>
            <person name="Musser W."/>
            <person name="Houck M."/>
            <person name="Haase B."/>
            <person name="Paez S."/>
            <person name="Howe K."/>
            <person name="Torrance J."/>
            <person name="Formenti G."/>
            <person name="Phillippy A."/>
            <person name="Ryder O."/>
            <person name="Jarvis E.D."/>
            <person name="Fedrigo O."/>
        </authorList>
    </citation>
    <scope>NUCLEOTIDE SEQUENCE [LARGE SCALE GENOMIC DNA]</scope>
</reference>
<dbReference type="PROSITE" id="PS50102">
    <property type="entry name" value="RRM"/>
    <property type="match status" value="6"/>
</dbReference>
<dbReference type="CDD" id="cd12318">
    <property type="entry name" value="RRM5_RBM19_like"/>
    <property type="match status" value="1"/>
</dbReference>
<sequence length="1079" mass="119270">VSRAPRLPPFIRFRQLFTAFGTLTDCSLKFTKGGKFRKFGFIGFKSEEEAQTALNHFNKSFIDMSRITVEFCKSFGDPTKPRAWSKHAQKTSQSKPPPKDKDSISPETKKVREWSLLALREDNEFQEFLSVHQKRTQVATWANDALDVEPSKGKNNLAKDYLNFDSDSGQESEEEGAGEAPEEEDSSLEPKAATRKELSDMDYLKSKVVEAESPSSEESEDEAVNCEEGSEAEEEAFTATPGSAPPAAAPGSSLWPFLFFAVTQTETPAHQKERTTTHTVKLRGAPFNVTEKNVMEFLAPLKPVAIRIVRNAHGNKTGYVFVDFSSEEEVRKALKCNREYMGGRYIEVFREKNVPAAKVPPENSAKPWQGRTLGEHEEEEDLADSGRLFVRNLPYTSSEEDLEKLFSKYGPLSELHYPIDSLTKKPKGFAFVTFMFPEHAVKAYAEVDGQVFQGRMLHALPSTIKKEASEDADAPGSSSYKKKKESKDKANSSSSHNWNTLFMGPNAVADAIAQKYSAAKSQVFDHETKGSVAVRVALGETQLVQEVRRFLLDNGVSLDSFSQAAAERSKTVILVKNLPAGTLAAELQETFGRFGSLGRVLLPEGGITAIVEFLEPLEARKAFRHLAYSKFHHVPLYLEWAPVGIFSSPAPHKKELQDAPAEPAGKDRMEPETDGETPEGEKLTEGAAHDTSAKVEEEENEESLPGCTLFIKNLHFDTTEETLKGVFSKVGMVKSCSISKKKNKAGALLSMGFGFVEYRKPEQAQKALRQLQGHVVDGHKLEVRISERATKPALTSARKKQVPRKQTTSKILVRNIPFQADSREIRELFSTFGELKTVRLPKKMTGMGSHRGFGFVDFLTKQDAKRAFNALCHSTHLYGRRLVLEWADSEVSLQTLRRKTAEHFHGKRTAVCRPGCGGQVPGPPSISFTSTLRHPYTSPCQWEVLTRVGGIGGLHTLLVSQSSQVIGRPGRISGRGTAWVRVVTPSPPSLPAWLLPAGCHCPQRPQLTSSGSLHPALSIQGPVADPGTTCPDFPVPATYLLDPPQLSSLSAFRFLPRPQWSQDPAPPLIHLGGITQPRQ</sequence>
<evidence type="ECO:0000259" key="8">
    <source>
        <dbReference type="PROSITE" id="PS50102"/>
    </source>
</evidence>
<reference evidence="9" key="2">
    <citation type="submission" date="2025-08" db="UniProtKB">
        <authorList>
            <consortium name="Ensembl"/>
        </authorList>
    </citation>
    <scope>IDENTIFICATION</scope>
</reference>
<feature type="region of interest" description="Disordered" evidence="7">
    <location>
        <begin position="465"/>
        <end position="498"/>
    </location>
</feature>
<dbReference type="CDD" id="cd12567">
    <property type="entry name" value="RRM3_RBM19"/>
    <property type="match status" value="1"/>
</dbReference>
<dbReference type="GO" id="GO:0005737">
    <property type="term" value="C:cytoplasm"/>
    <property type="evidence" value="ECO:0007669"/>
    <property type="project" value="Ensembl"/>
</dbReference>
<proteinExistence type="inferred from homology"/>
<feature type="compositionally biased region" description="Basic and acidic residues" evidence="7">
    <location>
        <begin position="679"/>
        <end position="695"/>
    </location>
</feature>
<feature type="compositionally biased region" description="Acidic residues" evidence="7">
    <location>
        <begin position="215"/>
        <end position="236"/>
    </location>
</feature>
<dbReference type="PANTHER" id="PTHR48039:SF5">
    <property type="entry name" value="RNA-BINDING PROTEIN 28"/>
    <property type="match status" value="1"/>
</dbReference>
<dbReference type="GO" id="GO:0003729">
    <property type="term" value="F:mRNA binding"/>
    <property type="evidence" value="ECO:0007669"/>
    <property type="project" value="TreeGrafter"/>
</dbReference>
<evidence type="ECO:0000256" key="2">
    <source>
        <dbReference type="ARBA" id="ARBA00008033"/>
    </source>
</evidence>
<dbReference type="FunFam" id="3.30.70.330:FF:000277">
    <property type="entry name" value="RNA binding motif protein 19"/>
    <property type="match status" value="1"/>
</dbReference>
<dbReference type="FunFam" id="3.30.70.330:FF:000297">
    <property type="entry name" value="RNA binding motif protein 19"/>
    <property type="match status" value="1"/>
</dbReference>
<dbReference type="InterPro" id="IPR034417">
    <property type="entry name" value="RMB19_RRM2"/>
</dbReference>
<dbReference type="Ensembl" id="ENSPSNT00000019446.1">
    <property type="protein sequence ID" value="ENSPSNP00000017263.1"/>
    <property type="gene ID" value="ENSPSNG00000010700.1"/>
</dbReference>
<dbReference type="GO" id="GO:0040019">
    <property type="term" value="P:positive regulation of embryonic development"/>
    <property type="evidence" value="ECO:0007669"/>
    <property type="project" value="Ensembl"/>
</dbReference>
<dbReference type="FunFam" id="3.30.70.330:FF:000389">
    <property type="entry name" value="RNA binding motif protein 19"/>
    <property type="match status" value="1"/>
</dbReference>
<dbReference type="InterPro" id="IPR034420">
    <property type="entry name" value="RBM19_RRM4"/>
</dbReference>
<feature type="compositionally biased region" description="Basic and acidic residues" evidence="7">
    <location>
        <begin position="192"/>
        <end position="210"/>
    </location>
</feature>
<dbReference type="GO" id="GO:0005730">
    <property type="term" value="C:nucleolus"/>
    <property type="evidence" value="ECO:0007669"/>
    <property type="project" value="Ensembl"/>
</dbReference>
<feature type="compositionally biased region" description="Acidic residues" evidence="7">
    <location>
        <begin position="168"/>
        <end position="187"/>
    </location>
</feature>
<keyword evidence="4 6" id="KW-0694">RNA-binding</keyword>
<dbReference type="InterPro" id="IPR034423">
    <property type="entry name" value="RBM19_RRM5"/>
</dbReference>
<feature type="domain" description="RRM" evidence="8">
    <location>
        <begin position="386"/>
        <end position="464"/>
    </location>
</feature>
<protein>
    <submittedName>
        <fullName evidence="9">RNA binding motif protein 19</fullName>
    </submittedName>
</protein>
<dbReference type="CDD" id="cd12502">
    <property type="entry name" value="RRM2_RMB19"/>
    <property type="match status" value="1"/>
</dbReference>
<feature type="compositionally biased region" description="Basic and acidic residues" evidence="7">
    <location>
        <begin position="97"/>
        <end position="107"/>
    </location>
</feature>
<dbReference type="InterPro" id="IPR000504">
    <property type="entry name" value="RRM_dom"/>
</dbReference>
<dbReference type="SMART" id="SM00361">
    <property type="entry name" value="RRM_1"/>
    <property type="match status" value="2"/>
</dbReference>
<feature type="domain" description="RRM" evidence="8">
    <location>
        <begin position="571"/>
        <end position="643"/>
    </location>
</feature>
<feature type="region of interest" description="Disordered" evidence="7">
    <location>
        <begin position="359"/>
        <end position="381"/>
    </location>
</feature>
<dbReference type="AlphaFoldDB" id="A0A8C9C5K8"/>
<dbReference type="Pfam" id="PF00076">
    <property type="entry name" value="RRM_1"/>
    <property type="match status" value="5"/>
</dbReference>
<keyword evidence="3" id="KW-0677">Repeat</keyword>
<keyword evidence="10" id="KW-1185">Reference proteome</keyword>
<feature type="region of interest" description="Disordered" evidence="7">
    <location>
        <begin position="148"/>
        <end position="249"/>
    </location>
</feature>
<evidence type="ECO:0000256" key="4">
    <source>
        <dbReference type="ARBA" id="ARBA00022884"/>
    </source>
</evidence>
<evidence type="ECO:0000256" key="5">
    <source>
        <dbReference type="ARBA" id="ARBA00023242"/>
    </source>
</evidence>
<dbReference type="InterPro" id="IPR012677">
    <property type="entry name" value="Nucleotide-bd_a/b_plait_sf"/>
</dbReference>
<evidence type="ECO:0000256" key="3">
    <source>
        <dbReference type="ARBA" id="ARBA00022737"/>
    </source>
</evidence>
<dbReference type="InterPro" id="IPR003954">
    <property type="entry name" value="RRM_euk-type"/>
</dbReference>
<name>A0A8C9C5K8_PHOSS</name>
<dbReference type="FunFam" id="3.30.70.330:FF:000240">
    <property type="entry name" value="RNA binding motif protein 19"/>
    <property type="match status" value="1"/>
</dbReference>
<feature type="region of interest" description="Disordered" evidence="7">
    <location>
        <begin position="651"/>
        <end position="702"/>
    </location>
</feature>
<dbReference type="InterPro" id="IPR034421">
    <property type="entry name" value="RBM19_RRM6"/>
</dbReference>
<dbReference type="SMART" id="SM00360">
    <property type="entry name" value="RRM"/>
    <property type="match status" value="6"/>
</dbReference>
<accession>A0A8C9C5K8</accession>
<feature type="domain" description="RRM" evidence="8">
    <location>
        <begin position="13"/>
        <end position="74"/>
    </location>
</feature>
<keyword evidence="5" id="KW-0539">Nucleus</keyword>
<reference evidence="9" key="3">
    <citation type="submission" date="2025-09" db="UniProtKB">
        <authorList>
            <consortium name="Ensembl"/>
        </authorList>
    </citation>
    <scope>IDENTIFICATION</scope>
</reference>
<evidence type="ECO:0000256" key="1">
    <source>
        <dbReference type="ARBA" id="ARBA00004123"/>
    </source>
</evidence>
<dbReference type="GO" id="GO:0005654">
    <property type="term" value="C:nucleoplasm"/>
    <property type="evidence" value="ECO:0007669"/>
    <property type="project" value="Ensembl"/>
</dbReference>
<dbReference type="Gene3D" id="3.30.70.330">
    <property type="match status" value="6"/>
</dbReference>
<dbReference type="Proteomes" id="UP000694554">
    <property type="component" value="Chromosome 14"/>
</dbReference>
<evidence type="ECO:0000313" key="10">
    <source>
        <dbReference type="Proteomes" id="UP000694554"/>
    </source>
</evidence>
<dbReference type="CDD" id="cd12571">
    <property type="entry name" value="RRM6_RBM19"/>
    <property type="match status" value="1"/>
</dbReference>
<evidence type="ECO:0000313" key="9">
    <source>
        <dbReference type="Ensembl" id="ENSPSNP00000017263.1"/>
    </source>
</evidence>
<feature type="domain" description="RRM" evidence="8">
    <location>
        <begin position="707"/>
        <end position="788"/>
    </location>
</feature>
<dbReference type="PANTHER" id="PTHR48039">
    <property type="entry name" value="RNA-BINDING MOTIF PROTEIN 14B"/>
    <property type="match status" value="1"/>
</dbReference>
<dbReference type="GeneTree" id="ENSGT00840000129953"/>
<dbReference type="FunFam" id="3.30.70.330:FF:000387">
    <property type="entry name" value="RNA binding motif protein 19"/>
    <property type="match status" value="1"/>
</dbReference>
<dbReference type="InterPro" id="IPR035979">
    <property type="entry name" value="RBD_domain_sf"/>
</dbReference>